<feature type="transmembrane region" description="Helical" evidence="1">
    <location>
        <begin position="39"/>
        <end position="57"/>
    </location>
</feature>
<dbReference type="Proteomes" id="UP000317243">
    <property type="component" value="Unassembled WGS sequence"/>
</dbReference>
<protein>
    <recommendedName>
        <fullName evidence="4">Bacterial type II secretion system protein F domain protein</fullName>
    </recommendedName>
</protein>
<organism evidence="2 3">
    <name type="scientific">Thalassoglobus neptunius</name>
    <dbReference type="NCBI Taxonomy" id="1938619"/>
    <lineage>
        <taxon>Bacteria</taxon>
        <taxon>Pseudomonadati</taxon>
        <taxon>Planctomycetota</taxon>
        <taxon>Planctomycetia</taxon>
        <taxon>Planctomycetales</taxon>
        <taxon>Planctomycetaceae</taxon>
        <taxon>Thalassoglobus</taxon>
    </lineage>
</organism>
<dbReference type="PANTHER" id="PTHR35007:SF1">
    <property type="entry name" value="PILUS ASSEMBLY PROTEIN"/>
    <property type="match status" value="1"/>
</dbReference>
<name>A0A5C5UUU1_9PLAN</name>
<dbReference type="OrthoDB" id="9803381at2"/>
<proteinExistence type="predicted"/>
<keyword evidence="1" id="KW-0472">Membrane</keyword>
<accession>A0A5C5UUU1</accession>
<gene>
    <name evidence="2" type="ORF">KOR42_54790</name>
</gene>
<evidence type="ECO:0000313" key="2">
    <source>
        <dbReference type="EMBL" id="TWT30151.1"/>
    </source>
</evidence>
<dbReference type="EMBL" id="SIHI01000109">
    <property type="protein sequence ID" value="TWT30151.1"/>
    <property type="molecule type" value="Genomic_DNA"/>
</dbReference>
<keyword evidence="1" id="KW-0812">Transmembrane</keyword>
<dbReference type="PANTHER" id="PTHR35007">
    <property type="entry name" value="INTEGRAL MEMBRANE PROTEIN-RELATED"/>
    <property type="match status" value="1"/>
</dbReference>
<evidence type="ECO:0000313" key="3">
    <source>
        <dbReference type="Proteomes" id="UP000317243"/>
    </source>
</evidence>
<keyword evidence="3" id="KW-1185">Reference proteome</keyword>
<sequence>MQRQAGGDPSEVLENLAELSRKRGKLAMKIWAITGEGRMQANVLSLMPFGAFIGIYLLDRQYASILLNYPYLLVGLTVAIAAGILWIRKIINFEY</sequence>
<feature type="transmembrane region" description="Helical" evidence="1">
    <location>
        <begin position="69"/>
        <end position="87"/>
    </location>
</feature>
<keyword evidence="1" id="KW-1133">Transmembrane helix</keyword>
<evidence type="ECO:0000256" key="1">
    <source>
        <dbReference type="SAM" id="Phobius"/>
    </source>
</evidence>
<dbReference type="RefSeq" id="WP_146512683.1">
    <property type="nucleotide sequence ID" value="NZ_SIHI01000109.1"/>
</dbReference>
<evidence type="ECO:0008006" key="4">
    <source>
        <dbReference type="Google" id="ProtNLM"/>
    </source>
</evidence>
<comment type="caution">
    <text evidence="2">The sequence shown here is derived from an EMBL/GenBank/DDBJ whole genome shotgun (WGS) entry which is preliminary data.</text>
</comment>
<dbReference type="AlphaFoldDB" id="A0A5C5UUU1"/>
<reference evidence="2 3" key="1">
    <citation type="submission" date="2019-02" db="EMBL/GenBank/DDBJ databases">
        <title>Deep-cultivation of Planctomycetes and their phenomic and genomic characterization uncovers novel biology.</title>
        <authorList>
            <person name="Wiegand S."/>
            <person name="Jogler M."/>
            <person name="Boedeker C."/>
            <person name="Pinto D."/>
            <person name="Vollmers J."/>
            <person name="Rivas-Marin E."/>
            <person name="Kohn T."/>
            <person name="Peeters S.H."/>
            <person name="Heuer A."/>
            <person name="Rast P."/>
            <person name="Oberbeckmann S."/>
            <person name="Bunk B."/>
            <person name="Jeske O."/>
            <person name="Meyerdierks A."/>
            <person name="Storesund J.E."/>
            <person name="Kallscheuer N."/>
            <person name="Luecker S."/>
            <person name="Lage O.M."/>
            <person name="Pohl T."/>
            <person name="Merkel B.J."/>
            <person name="Hornburger P."/>
            <person name="Mueller R.-W."/>
            <person name="Bruemmer F."/>
            <person name="Labrenz M."/>
            <person name="Spormann A.M."/>
            <person name="Op Den Camp H."/>
            <person name="Overmann J."/>
            <person name="Amann R."/>
            <person name="Jetten M.S.M."/>
            <person name="Mascher T."/>
            <person name="Medema M.H."/>
            <person name="Devos D.P."/>
            <person name="Kaster A.-K."/>
            <person name="Ovreas L."/>
            <person name="Rohde M."/>
            <person name="Galperin M.Y."/>
            <person name="Jogler C."/>
        </authorList>
    </citation>
    <scope>NUCLEOTIDE SEQUENCE [LARGE SCALE GENOMIC DNA]</scope>
    <source>
        <strain evidence="2 3">KOR42</strain>
    </source>
</reference>